<gene>
    <name evidence="3" type="ORF">B7R54_01845</name>
</gene>
<feature type="signal peptide" evidence="1">
    <location>
        <begin position="1"/>
        <end position="29"/>
    </location>
</feature>
<dbReference type="InterPro" id="IPR050491">
    <property type="entry name" value="AmpC-like"/>
</dbReference>
<dbReference type="InterPro" id="IPR001466">
    <property type="entry name" value="Beta-lactam-related"/>
</dbReference>
<dbReference type="AlphaFoldDB" id="A0A3E0VDV0"/>
<dbReference type="PANTHER" id="PTHR46825:SF7">
    <property type="entry name" value="D-ALANYL-D-ALANINE CARBOXYPEPTIDASE"/>
    <property type="match status" value="1"/>
</dbReference>
<evidence type="ECO:0000313" key="3">
    <source>
        <dbReference type="EMBL" id="RFA08094.1"/>
    </source>
</evidence>
<evidence type="ECO:0000313" key="4">
    <source>
        <dbReference type="Proteomes" id="UP000256486"/>
    </source>
</evidence>
<reference evidence="3 4" key="1">
    <citation type="submission" date="2017-04" db="EMBL/GenBank/DDBJ databases">
        <title>Comparative genome analysis of Subtercola boreus.</title>
        <authorList>
            <person name="Cho Y.-J."/>
            <person name="Cho A."/>
            <person name="Kim O.-S."/>
            <person name="Lee J.-I."/>
        </authorList>
    </citation>
    <scope>NUCLEOTIDE SEQUENCE [LARGE SCALE GENOMIC DNA]</scope>
    <source>
        <strain evidence="3 4">K300</strain>
    </source>
</reference>
<dbReference type="Gene3D" id="3.40.710.10">
    <property type="entry name" value="DD-peptidase/beta-lactamase superfamily"/>
    <property type="match status" value="1"/>
</dbReference>
<dbReference type="SUPFAM" id="SSF56601">
    <property type="entry name" value="beta-lactamase/transpeptidase-like"/>
    <property type="match status" value="1"/>
</dbReference>
<accession>A0A3E0VDV0</accession>
<keyword evidence="1" id="KW-0732">Signal</keyword>
<dbReference type="Pfam" id="PF00144">
    <property type="entry name" value="Beta-lactamase"/>
    <property type="match status" value="1"/>
</dbReference>
<name>A0A3E0VDV0_9MICO</name>
<dbReference type="OrthoDB" id="3174977at2"/>
<evidence type="ECO:0000256" key="1">
    <source>
        <dbReference type="SAM" id="SignalP"/>
    </source>
</evidence>
<sequence>MGTSARLARTTTVVALALLLAGCSTPSSTGSAPTATTTPTATALAPAVPAYPTDTVAAITKAATDVMTANNIPGAIVLLQTPDGRFEQPFGVADKTSGAPLTRDEYMRIGSITKTMTVTVVLQLVDQEKVGLDTPIRTYLPELPETWKAVTVRQLADMRSGIPSYTGTKQFDDEFFADHQRQYMPTELLAMVEPLDLLFAPGTDFDYSNSNTVILGQLIERITGASYASAMQGLFDAAGLNQTVYAEASSGFPEPHPRGYTNLTTDGGEADATDWNASWGQAAGAGVSTIGDLETWLGDLLDGSQVSAESQRQRLDLVSIPGNPPSTGYGLGIARTNGWIGHSGDLPGYSTTMYGREDGSKVIVITSTNSLVTPAGGTPVPPSAAIASAVSAVVLPDSPFVFPHVGA</sequence>
<dbReference type="Proteomes" id="UP000256486">
    <property type="component" value="Unassembled WGS sequence"/>
</dbReference>
<dbReference type="InterPro" id="IPR012338">
    <property type="entry name" value="Beta-lactam/transpept-like"/>
</dbReference>
<organism evidence="3 4">
    <name type="scientific">Subtercola boreus</name>
    <dbReference type="NCBI Taxonomy" id="120213"/>
    <lineage>
        <taxon>Bacteria</taxon>
        <taxon>Bacillati</taxon>
        <taxon>Actinomycetota</taxon>
        <taxon>Actinomycetes</taxon>
        <taxon>Micrococcales</taxon>
        <taxon>Microbacteriaceae</taxon>
        <taxon>Subtercola</taxon>
    </lineage>
</organism>
<dbReference type="RefSeq" id="WP_116413510.1">
    <property type="nucleotide sequence ID" value="NZ_NBWZ01000001.1"/>
</dbReference>
<feature type="chain" id="PRO_5039428202" description="Beta-lactamase-related domain-containing protein" evidence="1">
    <location>
        <begin position="30"/>
        <end position="407"/>
    </location>
</feature>
<proteinExistence type="predicted"/>
<dbReference type="PROSITE" id="PS51257">
    <property type="entry name" value="PROKAR_LIPOPROTEIN"/>
    <property type="match status" value="1"/>
</dbReference>
<keyword evidence="4" id="KW-1185">Reference proteome</keyword>
<dbReference type="EMBL" id="NBWZ01000001">
    <property type="protein sequence ID" value="RFA08094.1"/>
    <property type="molecule type" value="Genomic_DNA"/>
</dbReference>
<feature type="domain" description="Beta-lactamase-related" evidence="2">
    <location>
        <begin position="62"/>
        <end position="368"/>
    </location>
</feature>
<dbReference type="PANTHER" id="PTHR46825">
    <property type="entry name" value="D-ALANYL-D-ALANINE-CARBOXYPEPTIDASE/ENDOPEPTIDASE AMPH"/>
    <property type="match status" value="1"/>
</dbReference>
<evidence type="ECO:0000259" key="2">
    <source>
        <dbReference type="Pfam" id="PF00144"/>
    </source>
</evidence>
<comment type="caution">
    <text evidence="3">The sequence shown here is derived from an EMBL/GenBank/DDBJ whole genome shotgun (WGS) entry which is preliminary data.</text>
</comment>
<protein>
    <recommendedName>
        <fullName evidence="2">Beta-lactamase-related domain-containing protein</fullName>
    </recommendedName>
</protein>